<dbReference type="KEGG" id="adin:H7849_01150"/>
<proteinExistence type="inferred from homology"/>
<evidence type="ECO:0000313" key="10">
    <source>
        <dbReference type="Proteomes" id="UP000515312"/>
    </source>
</evidence>
<organism evidence="9 10">
    <name type="scientific">Alloacidobacterium dinghuense</name>
    <dbReference type="NCBI Taxonomy" id="2763107"/>
    <lineage>
        <taxon>Bacteria</taxon>
        <taxon>Pseudomonadati</taxon>
        <taxon>Acidobacteriota</taxon>
        <taxon>Terriglobia</taxon>
        <taxon>Terriglobales</taxon>
        <taxon>Acidobacteriaceae</taxon>
        <taxon>Alloacidobacterium</taxon>
    </lineage>
</organism>
<dbReference type="GO" id="GO:0004252">
    <property type="term" value="F:serine-type endopeptidase activity"/>
    <property type="evidence" value="ECO:0007669"/>
    <property type="project" value="InterPro"/>
</dbReference>
<reference evidence="9 10" key="1">
    <citation type="submission" date="2020-08" db="EMBL/GenBank/DDBJ databases">
        <title>Edaphobacter telluris sp. nov. and Acidobacterium dinghuensis sp. nov., two acidobacteria isolated from forest soil.</title>
        <authorList>
            <person name="Fu J."/>
            <person name="Qiu L."/>
        </authorList>
    </citation>
    <scope>NUCLEOTIDE SEQUENCE [LARGE SCALE GENOMIC DNA]</scope>
    <source>
        <strain evidence="9">4Y35</strain>
    </source>
</reference>
<evidence type="ECO:0000256" key="6">
    <source>
        <dbReference type="ARBA" id="ARBA00023136"/>
    </source>
</evidence>
<keyword evidence="4" id="KW-0378">Hydrolase</keyword>
<evidence type="ECO:0000259" key="8">
    <source>
        <dbReference type="Pfam" id="PF01694"/>
    </source>
</evidence>
<dbReference type="AlphaFoldDB" id="A0A7G8BQA0"/>
<keyword evidence="3 7" id="KW-0812">Transmembrane</keyword>
<keyword evidence="6 7" id="KW-0472">Membrane</keyword>
<name>A0A7G8BQA0_9BACT</name>
<dbReference type="InterPro" id="IPR022764">
    <property type="entry name" value="Peptidase_S54_rhomboid_dom"/>
</dbReference>
<comment type="subcellular location">
    <subcellularLocation>
        <location evidence="1">Membrane</location>
        <topology evidence="1">Multi-pass membrane protein</topology>
    </subcellularLocation>
</comment>
<evidence type="ECO:0000256" key="3">
    <source>
        <dbReference type="ARBA" id="ARBA00022692"/>
    </source>
</evidence>
<evidence type="ECO:0000256" key="7">
    <source>
        <dbReference type="SAM" id="Phobius"/>
    </source>
</evidence>
<comment type="similarity">
    <text evidence="2">Belongs to the peptidase S54 family.</text>
</comment>
<dbReference type="Gene3D" id="1.20.1540.10">
    <property type="entry name" value="Rhomboid-like"/>
    <property type="match status" value="1"/>
</dbReference>
<evidence type="ECO:0000256" key="1">
    <source>
        <dbReference type="ARBA" id="ARBA00004141"/>
    </source>
</evidence>
<keyword evidence="9" id="KW-0645">Protease</keyword>
<sequence length="253" mass="27202">MPQPERRRPRWAYAPATYVLVGINCLVFLVMVLGGVSPVAPTPEQLLTYGADYGPYVLVLGEWWRLLTATFVHVGLIHLATNMWCLWNLGLLGEPLMGPFGMLAAYVLTGIGGNLLSTAIHPGVPGGSGGIVGAGASGAVFGLAGVLIVLLKSPLLPLPQAEVQRLRKSVIWFAVLNFVIGAGTWIARTSLQIDNMAHLGGFLSGLAFAVPLVPRIGARREIFLRRRWFAVLGMSFLLLLLAFGIRSFYVGGR</sequence>
<feature type="transmembrane region" description="Helical" evidence="7">
    <location>
        <begin position="63"/>
        <end position="91"/>
    </location>
</feature>
<protein>
    <submittedName>
        <fullName evidence="9">Rhomboid family intramembrane serine protease</fullName>
    </submittedName>
</protein>
<dbReference type="SUPFAM" id="SSF144091">
    <property type="entry name" value="Rhomboid-like"/>
    <property type="match status" value="1"/>
</dbReference>
<keyword evidence="5 7" id="KW-1133">Transmembrane helix</keyword>
<evidence type="ECO:0000256" key="4">
    <source>
        <dbReference type="ARBA" id="ARBA00022801"/>
    </source>
</evidence>
<gene>
    <name evidence="9" type="ORF">H7849_01150</name>
</gene>
<feature type="transmembrane region" description="Helical" evidence="7">
    <location>
        <begin position="228"/>
        <end position="249"/>
    </location>
</feature>
<dbReference type="EMBL" id="CP060394">
    <property type="protein sequence ID" value="QNI34720.1"/>
    <property type="molecule type" value="Genomic_DNA"/>
</dbReference>
<accession>A0A7G8BQA0</accession>
<evidence type="ECO:0000256" key="2">
    <source>
        <dbReference type="ARBA" id="ARBA00009045"/>
    </source>
</evidence>
<keyword evidence="10" id="KW-1185">Reference proteome</keyword>
<feature type="domain" description="Peptidase S54 rhomboid" evidence="8">
    <location>
        <begin position="61"/>
        <end position="213"/>
    </location>
</feature>
<feature type="transmembrane region" description="Helical" evidence="7">
    <location>
        <begin position="12"/>
        <end position="36"/>
    </location>
</feature>
<dbReference type="Proteomes" id="UP000515312">
    <property type="component" value="Chromosome"/>
</dbReference>
<evidence type="ECO:0000313" key="9">
    <source>
        <dbReference type="EMBL" id="QNI34720.1"/>
    </source>
</evidence>
<dbReference type="Pfam" id="PF01694">
    <property type="entry name" value="Rhomboid"/>
    <property type="match status" value="1"/>
</dbReference>
<dbReference type="PANTHER" id="PTHR43731">
    <property type="entry name" value="RHOMBOID PROTEASE"/>
    <property type="match status" value="1"/>
</dbReference>
<feature type="transmembrane region" description="Helical" evidence="7">
    <location>
        <begin position="199"/>
        <end position="216"/>
    </location>
</feature>
<dbReference type="GO" id="GO:0016020">
    <property type="term" value="C:membrane"/>
    <property type="evidence" value="ECO:0007669"/>
    <property type="project" value="UniProtKB-SubCell"/>
</dbReference>
<feature type="transmembrane region" description="Helical" evidence="7">
    <location>
        <begin position="130"/>
        <end position="150"/>
    </location>
</feature>
<dbReference type="GO" id="GO:0006508">
    <property type="term" value="P:proteolysis"/>
    <property type="evidence" value="ECO:0007669"/>
    <property type="project" value="UniProtKB-KW"/>
</dbReference>
<evidence type="ECO:0000256" key="5">
    <source>
        <dbReference type="ARBA" id="ARBA00022989"/>
    </source>
</evidence>
<dbReference type="InterPro" id="IPR050925">
    <property type="entry name" value="Rhomboid_protease_S54"/>
</dbReference>
<dbReference type="PANTHER" id="PTHR43731:SF14">
    <property type="entry name" value="PRESENILIN-ASSOCIATED RHOMBOID-LIKE PROTEIN, MITOCHONDRIAL"/>
    <property type="match status" value="1"/>
</dbReference>
<dbReference type="InterPro" id="IPR035952">
    <property type="entry name" value="Rhomboid-like_sf"/>
</dbReference>
<feature type="transmembrane region" description="Helical" evidence="7">
    <location>
        <begin position="170"/>
        <end position="187"/>
    </location>
</feature>